<organism evidence="2 3">
    <name type="scientific">Eumeta variegata</name>
    <name type="common">Bagworm moth</name>
    <name type="synonym">Eumeta japonica</name>
    <dbReference type="NCBI Taxonomy" id="151549"/>
    <lineage>
        <taxon>Eukaryota</taxon>
        <taxon>Metazoa</taxon>
        <taxon>Ecdysozoa</taxon>
        <taxon>Arthropoda</taxon>
        <taxon>Hexapoda</taxon>
        <taxon>Insecta</taxon>
        <taxon>Pterygota</taxon>
        <taxon>Neoptera</taxon>
        <taxon>Endopterygota</taxon>
        <taxon>Lepidoptera</taxon>
        <taxon>Glossata</taxon>
        <taxon>Ditrysia</taxon>
        <taxon>Tineoidea</taxon>
        <taxon>Psychidae</taxon>
        <taxon>Oiketicinae</taxon>
        <taxon>Eumeta</taxon>
    </lineage>
</organism>
<name>A0A4C1W2T1_EUMVA</name>
<evidence type="ECO:0000313" key="3">
    <source>
        <dbReference type="Proteomes" id="UP000299102"/>
    </source>
</evidence>
<proteinExistence type="predicted"/>
<evidence type="ECO:0000313" key="2">
    <source>
        <dbReference type="EMBL" id="GBP44504.1"/>
    </source>
</evidence>
<protein>
    <submittedName>
        <fullName evidence="2">Uncharacterized protein</fullName>
    </submittedName>
</protein>
<gene>
    <name evidence="2" type="ORF">EVAR_39515_1</name>
</gene>
<keyword evidence="3" id="KW-1185">Reference proteome</keyword>
<sequence>MGVYKSVVIYSAERIRRAPPERPRPPRRRARAAPRIYQASAPSARHKTKPAVPYHGRDLFGRYDSMGGASAAGRGNSAKVSIGLSFSYLREYGVTIDSVRVSDARRGMRARRTRARSATARARVRRRRCY</sequence>
<reference evidence="2 3" key="1">
    <citation type="journal article" date="2019" name="Commun. Biol.">
        <title>The bagworm genome reveals a unique fibroin gene that provides high tensile strength.</title>
        <authorList>
            <person name="Kono N."/>
            <person name="Nakamura H."/>
            <person name="Ohtoshi R."/>
            <person name="Tomita M."/>
            <person name="Numata K."/>
            <person name="Arakawa K."/>
        </authorList>
    </citation>
    <scope>NUCLEOTIDE SEQUENCE [LARGE SCALE GENOMIC DNA]</scope>
</reference>
<feature type="region of interest" description="Disordered" evidence="1">
    <location>
        <begin position="17"/>
        <end position="53"/>
    </location>
</feature>
<comment type="caution">
    <text evidence="2">The sequence shown here is derived from an EMBL/GenBank/DDBJ whole genome shotgun (WGS) entry which is preliminary data.</text>
</comment>
<evidence type="ECO:0000256" key="1">
    <source>
        <dbReference type="SAM" id="MobiDB-lite"/>
    </source>
</evidence>
<accession>A0A4C1W2T1</accession>
<dbReference type="EMBL" id="BGZK01000453">
    <property type="protein sequence ID" value="GBP44504.1"/>
    <property type="molecule type" value="Genomic_DNA"/>
</dbReference>
<dbReference type="Proteomes" id="UP000299102">
    <property type="component" value="Unassembled WGS sequence"/>
</dbReference>
<dbReference type="AlphaFoldDB" id="A0A4C1W2T1"/>